<evidence type="ECO:0000256" key="2">
    <source>
        <dbReference type="ARBA" id="ARBA00008685"/>
    </source>
</evidence>
<dbReference type="InterPro" id="IPR019594">
    <property type="entry name" value="Glu/Gly-bd"/>
</dbReference>
<feature type="domain" description="Ionotropic glutamate receptor L-glutamate and glycine-binding" evidence="14">
    <location>
        <begin position="12"/>
        <end position="73"/>
    </location>
</feature>
<feature type="transmembrane region" description="Helical" evidence="13">
    <location>
        <begin position="194"/>
        <end position="216"/>
    </location>
</feature>
<keyword evidence="11" id="KW-1071">Ligand-gated ion channel</keyword>
<evidence type="ECO:0000259" key="14">
    <source>
        <dbReference type="SMART" id="SM00918"/>
    </source>
</evidence>
<comment type="similarity">
    <text evidence="2">Belongs to the glutamate-gated ion channel (TC 1.A.10.1) family.</text>
</comment>
<evidence type="ECO:0000256" key="1">
    <source>
        <dbReference type="ARBA" id="ARBA00004651"/>
    </source>
</evidence>
<keyword evidence="5 13" id="KW-0812">Transmembrane</keyword>
<dbReference type="Pfam" id="PF00060">
    <property type="entry name" value="Lig_chan"/>
    <property type="match status" value="1"/>
</dbReference>
<sequence>MHLRVTVEEWEPWVWVNETSDGKVAIEGPMADVLEFLAKSVNFTYTLIVPKDHQWGIRLPNGSWTGMIGMMVRNEADFGLGPFAVNYDRNTAVDTTIPIFIDYNTILVNYRKDGPSIFSYLMAFGWEVWLGLILSLLTISFIACFFDFVMSNNLKTTRWINSFPKYVWKFYGNLLYQGSSHEQILHHQRVLQTFWWLTVIVIMQSFSGHLMAILVMKADVQINNLKDLEKSGILPGVEKGSSLHSMFM</sequence>
<name>A0ABM1RXV1_LIMPO</name>
<dbReference type="SUPFAM" id="SSF53850">
    <property type="entry name" value="Periplasmic binding protein-like II"/>
    <property type="match status" value="1"/>
</dbReference>
<evidence type="ECO:0000256" key="13">
    <source>
        <dbReference type="SAM" id="Phobius"/>
    </source>
</evidence>
<dbReference type="PANTHER" id="PTHR42643:SF38">
    <property type="entry name" value="IONOTROPIC RECEPTOR 100A"/>
    <property type="match status" value="1"/>
</dbReference>
<evidence type="ECO:0000256" key="4">
    <source>
        <dbReference type="ARBA" id="ARBA00022475"/>
    </source>
</evidence>
<evidence type="ECO:0000313" key="15">
    <source>
        <dbReference type="Proteomes" id="UP000694941"/>
    </source>
</evidence>
<feature type="transmembrane region" description="Helical" evidence="13">
    <location>
        <begin position="128"/>
        <end position="149"/>
    </location>
</feature>
<dbReference type="Gene3D" id="3.40.190.10">
    <property type="entry name" value="Periplasmic binding protein-like II"/>
    <property type="match status" value="1"/>
</dbReference>
<keyword evidence="15" id="KW-1185">Reference proteome</keyword>
<dbReference type="Gene3D" id="1.10.287.70">
    <property type="match status" value="1"/>
</dbReference>
<accession>A0ABM1RXV1</accession>
<evidence type="ECO:0000256" key="12">
    <source>
        <dbReference type="ARBA" id="ARBA00023303"/>
    </source>
</evidence>
<evidence type="ECO:0000256" key="9">
    <source>
        <dbReference type="ARBA" id="ARBA00023170"/>
    </source>
</evidence>
<evidence type="ECO:0000313" key="16">
    <source>
        <dbReference type="RefSeq" id="XP_022236206.1"/>
    </source>
</evidence>
<keyword evidence="10" id="KW-0325">Glycoprotein</keyword>
<comment type="subcellular location">
    <subcellularLocation>
        <location evidence="1">Cell membrane</location>
        <topology evidence="1">Multi-pass membrane protein</topology>
    </subcellularLocation>
</comment>
<evidence type="ECO:0000256" key="6">
    <source>
        <dbReference type="ARBA" id="ARBA00022989"/>
    </source>
</evidence>
<dbReference type="InterPro" id="IPR052192">
    <property type="entry name" value="Insect_Ionotropic_Sensory_Rcpt"/>
</dbReference>
<keyword evidence="6 13" id="KW-1133">Transmembrane helix</keyword>
<dbReference type="PANTHER" id="PTHR42643">
    <property type="entry name" value="IONOTROPIC RECEPTOR 20A-RELATED"/>
    <property type="match status" value="1"/>
</dbReference>
<dbReference type="Proteomes" id="UP000694941">
    <property type="component" value="Unplaced"/>
</dbReference>
<evidence type="ECO:0000256" key="10">
    <source>
        <dbReference type="ARBA" id="ARBA00023180"/>
    </source>
</evidence>
<dbReference type="InterPro" id="IPR001320">
    <property type="entry name" value="Iontro_rcpt_C"/>
</dbReference>
<keyword evidence="8 13" id="KW-0472">Membrane</keyword>
<evidence type="ECO:0000256" key="8">
    <source>
        <dbReference type="ARBA" id="ARBA00023136"/>
    </source>
</evidence>
<evidence type="ECO:0000256" key="5">
    <source>
        <dbReference type="ARBA" id="ARBA00022692"/>
    </source>
</evidence>
<keyword evidence="4" id="KW-1003">Cell membrane</keyword>
<keyword evidence="7" id="KW-0406">Ion transport</keyword>
<protein>
    <submittedName>
        <fullName evidence="16">Glutamate receptor ionotropic, delta-2-like</fullName>
    </submittedName>
</protein>
<proteinExistence type="inferred from homology"/>
<dbReference type="Pfam" id="PF10613">
    <property type="entry name" value="Lig_chan-Glu_bd"/>
    <property type="match status" value="1"/>
</dbReference>
<feature type="non-terminal residue" evidence="16">
    <location>
        <position position="248"/>
    </location>
</feature>
<dbReference type="SMART" id="SM00918">
    <property type="entry name" value="Lig_chan-Glu_bd"/>
    <property type="match status" value="1"/>
</dbReference>
<keyword evidence="3" id="KW-0813">Transport</keyword>
<keyword evidence="12" id="KW-0407">Ion channel</keyword>
<evidence type="ECO:0000256" key="3">
    <source>
        <dbReference type="ARBA" id="ARBA00022448"/>
    </source>
</evidence>
<evidence type="ECO:0000256" key="11">
    <source>
        <dbReference type="ARBA" id="ARBA00023286"/>
    </source>
</evidence>
<gene>
    <name evidence="16" type="primary">LOC111083804</name>
</gene>
<dbReference type="GeneID" id="111083804"/>
<organism evidence="15 16">
    <name type="scientific">Limulus polyphemus</name>
    <name type="common">Atlantic horseshoe crab</name>
    <dbReference type="NCBI Taxonomy" id="6850"/>
    <lineage>
        <taxon>Eukaryota</taxon>
        <taxon>Metazoa</taxon>
        <taxon>Ecdysozoa</taxon>
        <taxon>Arthropoda</taxon>
        <taxon>Chelicerata</taxon>
        <taxon>Merostomata</taxon>
        <taxon>Xiphosura</taxon>
        <taxon>Limulidae</taxon>
        <taxon>Limulus</taxon>
    </lineage>
</organism>
<keyword evidence="9" id="KW-0675">Receptor</keyword>
<reference evidence="16" key="1">
    <citation type="submission" date="2025-08" db="UniProtKB">
        <authorList>
            <consortium name="RefSeq"/>
        </authorList>
    </citation>
    <scope>IDENTIFICATION</scope>
    <source>
        <tissue evidence="16">Muscle</tissue>
    </source>
</reference>
<dbReference type="RefSeq" id="XP_022236206.1">
    <property type="nucleotide sequence ID" value="XM_022380498.1"/>
</dbReference>
<evidence type="ECO:0000256" key="7">
    <source>
        <dbReference type="ARBA" id="ARBA00023065"/>
    </source>
</evidence>